<dbReference type="WBParaSite" id="ASIM_0000740601-mRNA-1">
    <property type="protein sequence ID" value="ASIM_0000740601-mRNA-1"/>
    <property type="gene ID" value="ASIM_0000740601"/>
</dbReference>
<keyword evidence="1" id="KW-0812">Transmembrane</keyword>
<dbReference type="Proteomes" id="UP000267096">
    <property type="component" value="Unassembled WGS sequence"/>
</dbReference>
<evidence type="ECO:0000313" key="4">
    <source>
        <dbReference type="WBParaSite" id="ASIM_0000740601-mRNA-1"/>
    </source>
</evidence>
<name>A0A0M3JIE0_ANISI</name>
<dbReference type="EMBL" id="UYRR01016875">
    <property type="protein sequence ID" value="VDK28661.1"/>
    <property type="molecule type" value="Genomic_DNA"/>
</dbReference>
<organism evidence="4">
    <name type="scientific">Anisakis simplex</name>
    <name type="common">Herring worm</name>
    <dbReference type="NCBI Taxonomy" id="6269"/>
    <lineage>
        <taxon>Eukaryota</taxon>
        <taxon>Metazoa</taxon>
        <taxon>Ecdysozoa</taxon>
        <taxon>Nematoda</taxon>
        <taxon>Chromadorea</taxon>
        <taxon>Rhabditida</taxon>
        <taxon>Spirurina</taxon>
        <taxon>Ascaridomorpha</taxon>
        <taxon>Ascaridoidea</taxon>
        <taxon>Anisakidae</taxon>
        <taxon>Anisakis</taxon>
        <taxon>Anisakis simplex complex</taxon>
    </lineage>
</organism>
<evidence type="ECO:0000256" key="1">
    <source>
        <dbReference type="SAM" id="Phobius"/>
    </source>
</evidence>
<feature type="transmembrane region" description="Helical" evidence="1">
    <location>
        <begin position="58"/>
        <end position="76"/>
    </location>
</feature>
<keyword evidence="3" id="KW-1185">Reference proteome</keyword>
<proteinExistence type="predicted"/>
<gene>
    <name evidence="2" type="ORF">ASIM_LOCUS7173</name>
</gene>
<keyword evidence="1" id="KW-1133">Transmembrane helix</keyword>
<reference evidence="2 3" key="2">
    <citation type="submission" date="2018-11" db="EMBL/GenBank/DDBJ databases">
        <authorList>
            <consortium name="Pathogen Informatics"/>
        </authorList>
    </citation>
    <scope>NUCLEOTIDE SEQUENCE [LARGE SCALE GENOMIC DNA]</scope>
</reference>
<evidence type="ECO:0000313" key="3">
    <source>
        <dbReference type="Proteomes" id="UP000267096"/>
    </source>
</evidence>
<reference evidence="4" key="1">
    <citation type="submission" date="2017-02" db="UniProtKB">
        <authorList>
            <consortium name="WormBaseParasite"/>
        </authorList>
    </citation>
    <scope>IDENTIFICATION</scope>
</reference>
<keyword evidence="1" id="KW-0472">Membrane</keyword>
<accession>A0A0M3JIE0</accession>
<protein>
    <submittedName>
        <fullName evidence="2 4">Uncharacterized protein</fullName>
    </submittedName>
</protein>
<sequence>MAEPNTRGKDTVDMARRQAAQICDQSNKYRSGVSMLLWQLCALLRKRLVCTLRLWSRLIHQLFIPVLLLAVFAYLLNRPPKRDYDKGFHCFIF</sequence>
<dbReference type="AlphaFoldDB" id="A0A0M3JIE0"/>
<evidence type="ECO:0000313" key="2">
    <source>
        <dbReference type="EMBL" id="VDK28661.1"/>
    </source>
</evidence>